<dbReference type="InterPro" id="IPR036388">
    <property type="entry name" value="WH-like_DNA-bd_sf"/>
</dbReference>
<evidence type="ECO:0000256" key="2">
    <source>
        <dbReference type="ARBA" id="ARBA00022759"/>
    </source>
</evidence>
<dbReference type="InterPro" id="IPR037057">
    <property type="entry name" value="DNA_rep_MutH/T2_RE_sf"/>
</dbReference>
<dbReference type="AlphaFoldDB" id="A0A100WEK9"/>
<evidence type="ECO:0000256" key="1">
    <source>
        <dbReference type="ARBA" id="ARBA00022722"/>
    </source>
</evidence>
<dbReference type="GO" id="GO:0003677">
    <property type="term" value="F:DNA binding"/>
    <property type="evidence" value="ECO:0007669"/>
    <property type="project" value="InterPro"/>
</dbReference>
<dbReference type="GO" id="GO:0009036">
    <property type="term" value="F:type II site-specific deoxyribonuclease activity"/>
    <property type="evidence" value="ECO:0007669"/>
    <property type="project" value="InterPro"/>
</dbReference>
<dbReference type="Pfam" id="PF09126">
    <property type="entry name" value="NaeI"/>
    <property type="match status" value="1"/>
</dbReference>
<evidence type="ECO:0000259" key="4">
    <source>
        <dbReference type="Pfam" id="PF09126"/>
    </source>
</evidence>
<dbReference type="STRING" id="228230.RMCC_4090"/>
<reference evidence="6" key="1">
    <citation type="journal article" date="2016" name="Genome Announc.">
        <title>Draft Genome Sequences of Five Rapidly Growing Mycobacterium Species, M. thermoresistibile, M. fortuitum subsp. acetamidolyticum, M. canariasense, M. brisbanense, and M. novocastrense.</title>
        <authorList>
            <person name="Katahira K."/>
            <person name="Ogura Y."/>
            <person name="Gotoh Y."/>
            <person name="Hayashi T."/>
        </authorList>
    </citation>
    <scope>NUCLEOTIDE SEQUENCE [LARGE SCALE GENOMIC DNA]</scope>
    <source>
        <strain evidence="6">JCM15298</strain>
    </source>
</reference>
<proteinExistence type="predicted"/>
<dbReference type="CDD" id="cd22338">
    <property type="entry name" value="NaeI-like"/>
    <property type="match status" value="1"/>
</dbReference>
<evidence type="ECO:0000256" key="3">
    <source>
        <dbReference type="ARBA" id="ARBA00022801"/>
    </source>
</evidence>
<sequence length="325" mass="36238">MALPEIAVGDAMLSATSGKFPRVTEDQHVDSAVEEVAAEILGLDPTGARWGAVIRHTYDMIYNGPETGRFRWSQLMKTEKTHFGTVFEINAQREFGFDGGDKTDYRIAGHQVDAKWSQSEGGWMLPPEVFDEIALVATGSDPDAQFSLGLIRVVEAYRREGANRDKKSSLNPAGRRSIRWLWRNAPIPASILLQLPDEVVTHIFASRYGTQRVNRLFRAAEGRLVHRNTVRTVAMQLDDQKRVRMNGGARSALKPEGYIILSSYHTHLAKALGVPQPDDKHYISVRVTPGGNNDPLIQGCRWKRASPEDPICEAPTLPDRGVREN</sequence>
<evidence type="ECO:0000313" key="5">
    <source>
        <dbReference type="EMBL" id="GAS97124.1"/>
    </source>
</evidence>
<dbReference type="Gene3D" id="3.40.600.10">
    <property type="entry name" value="DNA mismatch repair MutH/Restriction endonuclease, type II"/>
    <property type="match status" value="1"/>
</dbReference>
<dbReference type="GO" id="GO:0009307">
    <property type="term" value="P:DNA restriction-modification system"/>
    <property type="evidence" value="ECO:0007669"/>
    <property type="project" value="InterPro"/>
</dbReference>
<comment type="caution">
    <text evidence="5">The sequence shown here is derived from an EMBL/GenBank/DDBJ whole genome shotgun (WGS) entry which is preliminary data.</text>
</comment>
<keyword evidence="6" id="KW-1185">Reference proteome</keyword>
<gene>
    <name evidence="5" type="ORF">RMCC_4090</name>
</gene>
<dbReference type="SUPFAM" id="SSF52980">
    <property type="entry name" value="Restriction endonuclease-like"/>
    <property type="match status" value="1"/>
</dbReference>
<reference evidence="6" key="2">
    <citation type="submission" date="2016-02" db="EMBL/GenBank/DDBJ databases">
        <title>Draft genome sequence of five rapidly growing Mycobacterium species.</title>
        <authorList>
            <person name="Katahira K."/>
            <person name="Gotou Y."/>
            <person name="Iida K."/>
            <person name="Ogura Y."/>
            <person name="Hayashi T."/>
        </authorList>
    </citation>
    <scope>NUCLEOTIDE SEQUENCE [LARGE SCALE GENOMIC DNA]</scope>
    <source>
        <strain evidence="6">JCM15298</strain>
    </source>
</reference>
<dbReference type="Proteomes" id="UP000069443">
    <property type="component" value="Unassembled WGS sequence"/>
</dbReference>
<evidence type="ECO:0000313" key="6">
    <source>
        <dbReference type="Proteomes" id="UP000069443"/>
    </source>
</evidence>
<organism evidence="5 6">
    <name type="scientific">Mycolicibacterium canariasense</name>
    <name type="common">Mycobacterium canariasense</name>
    <dbReference type="NCBI Taxonomy" id="228230"/>
    <lineage>
        <taxon>Bacteria</taxon>
        <taxon>Bacillati</taxon>
        <taxon>Actinomycetota</taxon>
        <taxon>Actinomycetes</taxon>
        <taxon>Mycobacteriales</taxon>
        <taxon>Mycobacteriaceae</taxon>
        <taxon>Mycolicibacterium</taxon>
    </lineage>
</organism>
<accession>A0A100WEK9</accession>
<keyword evidence="2" id="KW-0255">Endonuclease</keyword>
<keyword evidence="1" id="KW-0540">Nuclease</keyword>
<dbReference type="InterPro" id="IPR015210">
    <property type="entry name" value="NaeI"/>
</dbReference>
<feature type="domain" description="Type II restriction enzyme NaeI" evidence="4">
    <location>
        <begin position="35"/>
        <end position="312"/>
    </location>
</feature>
<dbReference type="Gene3D" id="1.10.10.10">
    <property type="entry name" value="Winged helix-like DNA-binding domain superfamily/Winged helix DNA-binding domain"/>
    <property type="match status" value="1"/>
</dbReference>
<protein>
    <submittedName>
        <fullName evidence="5">Type II restriction enzyme</fullName>
    </submittedName>
</protein>
<dbReference type="EMBL" id="BCSY01000069">
    <property type="protein sequence ID" value="GAS97124.1"/>
    <property type="molecule type" value="Genomic_DNA"/>
</dbReference>
<name>A0A100WEK9_MYCCR</name>
<dbReference type="InterPro" id="IPR011335">
    <property type="entry name" value="Restrct_endonuc-II-like"/>
</dbReference>
<dbReference type="REBASE" id="150854">
    <property type="entry name" value="Mca15298ORF4092P"/>
</dbReference>
<keyword evidence="3" id="KW-0378">Hydrolase</keyword>